<sequence>MFALIAGAVVITAICRRRGWPAPLVLVAAGLVVSYLPGVPEYDIDPQLILEFVLPPLLFSAARSASYQDMRRSLNSIVRLGVGLVLVSALAVALVAWALVPELPFAAALVLGAVVAPPDAVAAAAVGRKLGLPRRVMTVISGESLINDATSLTLYKVALAGAASGAWAWSEGLTTFALAVLVGVSSGLVIGWVVHRLRLRFDDPVVSSTIALLTPFACYWGAEHLTGSGVLAVVSAGLYLGHTAPSAGYATRLVQDPIWETLDLLLESFTFALIGVQLPWLIADVRASHEGLTTAVVLATAVLGTSILIRPLYVFATAWFDHLRLPGSHRDLSDALSARESAVVSWAGMRGVVTLAAAAGIPAMAGSAEFPDRATLQLVAYAVAIGTLLIQGLSLPWLIRRLGVRSDDDDLRDRAQEARLRMATARAAQEVIEQRRRQWAPTLGEQRAGLLTNGLAEGIARRERATVVMLDPSIASDDDLAKVSTSRTRALQDLRRDVVAAQRATLMAERDAGHVDEVVMRQVLRELDLEDESLDAAPINRI</sequence>
<keyword evidence="9 10" id="KW-0739">Sodium transport</keyword>
<keyword evidence="5 10" id="KW-1133">Transmembrane helix</keyword>
<dbReference type="GO" id="GO:0098719">
    <property type="term" value="P:sodium ion import across plasma membrane"/>
    <property type="evidence" value="ECO:0007669"/>
    <property type="project" value="TreeGrafter"/>
</dbReference>
<keyword evidence="10" id="KW-0050">Antiport</keyword>
<dbReference type="InterPro" id="IPR006153">
    <property type="entry name" value="Cation/H_exchanger_TM"/>
</dbReference>
<keyword evidence="7 10" id="KW-0406">Ion transport</keyword>
<feature type="transmembrane region" description="Helical" evidence="10">
    <location>
        <begin position="228"/>
        <end position="250"/>
    </location>
</feature>
<keyword evidence="2 10" id="KW-0813">Transport</keyword>
<dbReference type="Gene3D" id="6.10.140.1330">
    <property type="match status" value="1"/>
</dbReference>
<dbReference type="AlphaFoldDB" id="A0A7X6QXH0"/>
<feature type="transmembrane region" description="Helical" evidence="10">
    <location>
        <begin position="262"/>
        <end position="283"/>
    </location>
</feature>
<dbReference type="PANTHER" id="PTHR10110:SF86">
    <property type="entry name" value="SODIUM_HYDROGEN EXCHANGER 7"/>
    <property type="match status" value="1"/>
</dbReference>
<evidence type="ECO:0000256" key="6">
    <source>
        <dbReference type="ARBA" id="ARBA00023053"/>
    </source>
</evidence>
<evidence type="ECO:0000256" key="2">
    <source>
        <dbReference type="ARBA" id="ARBA00022448"/>
    </source>
</evidence>
<comment type="function">
    <text evidence="10">Na(+)/H(+) antiporter that extrudes sodium in exchange for external protons.</text>
</comment>
<feature type="transmembrane region" description="Helical" evidence="10">
    <location>
        <begin position="77"/>
        <end position="99"/>
    </location>
</feature>
<feature type="domain" description="Cation/H+ exchanger transmembrane" evidence="11">
    <location>
        <begin position="8"/>
        <end position="400"/>
    </location>
</feature>
<reference evidence="12 13" key="1">
    <citation type="submission" date="2020-04" db="EMBL/GenBank/DDBJ databases">
        <title>MicrobeNet Type strains.</title>
        <authorList>
            <person name="Nicholson A.C."/>
        </authorList>
    </citation>
    <scope>NUCLEOTIDE SEQUENCE [LARGE SCALE GENOMIC DNA]</scope>
    <source>
        <strain evidence="12 13">ATCC BAA-788</strain>
    </source>
</reference>
<protein>
    <submittedName>
        <fullName evidence="12">Na+/H+ antiporter</fullName>
    </submittedName>
</protein>
<evidence type="ECO:0000256" key="4">
    <source>
        <dbReference type="ARBA" id="ARBA00022692"/>
    </source>
</evidence>
<dbReference type="NCBIfam" id="TIGR00831">
    <property type="entry name" value="a_cpa1"/>
    <property type="match status" value="1"/>
</dbReference>
<feature type="transmembrane region" description="Helical" evidence="10">
    <location>
        <begin position="378"/>
        <end position="399"/>
    </location>
</feature>
<keyword evidence="4 10" id="KW-0812">Transmembrane</keyword>
<proteinExistence type="inferred from homology"/>
<evidence type="ECO:0000256" key="7">
    <source>
        <dbReference type="ARBA" id="ARBA00023065"/>
    </source>
</evidence>
<feature type="transmembrane region" description="Helical" evidence="10">
    <location>
        <begin position="105"/>
        <end position="128"/>
    </location>
</feature>
<evidence type="ECO:0000256" key="1">
    <source>
        <dbReference type="ARBA" id="ARBA00004651"/>
    </source>
</evidence>
<organism evidence="12 13">
    <name type="scientific">Cellulomonas denverensis</name>
    <dbReference type="NCBI Taxonomy" id="264297"/>
    <lineage>
        <taxon>Bacteria</taxon>
        <taxon>Bacillati</taxon>
        <taxon>Actinomycetota</taxon>
        <taxon>Actinomycetes</taxon>
        <taxon>Micrococcales</taxon>
        <taxon>Cellulomonadaceae</taxon>
        <taxon>Cellulomonas</taxon>
    </lineage>
</organism>
<dbReference type="Pfam" id="PF00999">
    <property type="entry name" value="Na_H_Exchanger"/>
    <property type="match status" value="1"/>
</dbReference>
<dbReference type="Proteomes" id="UP000581206">
    <property type="component" value="Unassembled WGS sequence"/>
</dbReference>
<evidence type="ECO:0000256" key="8">
    <source>
        <dbReference type="ARBA" id="ARBA00023136"/>
    </source>
</evidence>
<keyword evidence="8 10" id="KW-0472">Membrane</keyword>
<dbReference type="InterPro" id="IPR004705">
    <property type="entry name" value="Cation/H_exchanger_CPA1_bac"/>
</dbReference>
<comment type="subcellular location">
    <subcellularLocation>
        <location evidence="1 10">Cell membrane</location>
        <topology evidence="1 10">Multi-pass membrane protein</topology>
    </subcellularLocation>
</comment>
<dbReference type="GO" id="GO:0005886">
    <property type="term" value="C:plasma membrane"/>
    <property type="evidence" value="ECO:0007669"/>
    <property type="project" value="UniProtKB-SubCell"/>
</dbReference>
<evidence type="ECO:0000313" key="13">
    <source>
        <dbReference type="Proteomes" id="UP000581206"/>
    </source>
</evidence>
<feature type="transmembrane region" description="Helical" evidence="10">
    <location>
        <begin position="20"/>
        <end position="36"/>
    </location>
</feature>
<dbReference type="GO" id="GO:0051453">
    <property type="term" value="P:regulation of intracellular pH"/>
    <property type="evidence" value="ECO:0007669"/>
    <property type="project" value="TreeGrafter"/>
</dbReference>
<feature type="transmembrane region" description="Helical" evidence="10">
    <location>
        <begin position="175"/>
        <end position="193"/>
    </location>
</feature>
<comment type="similarity">
    <text evidence="10">Belongs to the monovalent cation:proton antiporter 1 (CPA1) transporter (TC 2.A.36) family.</text>
</comment>
<accession>A0A7X6QXH0</accession>
<feature type="transmembrane region" description="Helical" evidence="10">
    <location>
        <begin position="295"/>
        <end position="320"/>
    </location>
</feature>
<evidence type="ECO:0000259" key="11">
    <source>
        <dbReference type="Pfam" id="PF00999"/>
    </source>
</evidence>
<evidence type="ECO:0000256" key="5">
    <source>
        <dbReference type="ARBA" id="ARBA00022989"/>
    </source>
</evidence>
<comment type="caution">
    <text evidence="10">Lacks conserved residue(s) required for the propagation of feature annotation.</text>
</comment>
<feature type="transmembrane region" description="Helical" evidence="10">
    <location>
        <begin position="48"/>
        <end position="65"/>
    </location>
</feature>
<evidence type="ECO:0000256" key="9">
    <source>
        <dbReference type="ARBA" id="ARBA00023201"/>
    </source>
</evidence>
<dbReference type="InterPro" id="IPR018422">
    <property type="entry name" value="Cation/H_exchanger_CPA1"/>
</dbReference>
<evidence type="ECO:0000256" key="3">
    <source>
        <dbReference type="ARBA" id="ARBA00022475"/>
    </source>
</evidence>
<comment type="caution">
    <text evidence="12">The sequence shown here is derived from an EMBL/GenBank/DDBJ whole genome shotgun (WGS) entry which is preliminary data.</text>
</comment>
<dbReference type="GO" id="GO:0015385">
    <property type="term" value="F:sodium:proton antiporter activity"/>
    <property type="evidence" value="ECO:0007669"/>
    <property type="project" value="InterPro"/>
</dbReference>
<keyword evidence="13" id="KW-1185">Reference proteome</keyword>
<dbReference type="GO" id="GO:0015386">
    <property type="term" value="F:potassium:proton antiporter activity"/>
    <property type="evidence" value="ECO:0007669"/>
    <property type="project" value="TreeGrafter"/>
</dbReference>
<evidence type="ECO:0000313" key="12">
    <source>
        <dbReference type="EMBL" id="NKY21069.1"/>
    </source>
</evidence>
<name>A0A7X6QXH0_9CELL</name>
<dbReference type="EMBL" id="JAAXOX010000001">
    <property type="protein sequence ID" value="NKY21069.1"/>
    <property type="molecule type" value="Genomic_DNA"/>
</dbReference>
<gene>
    <name evidence="12" type="ORF">HGA03_00125</name>
</gene>
<evidence type="ECO:0000256" key="10">
    <source>
        <dbReference type="RuleBase" id="RU366002"/>
    </source>
</evidence>
<feature type="transmembrane region" description="Helical" evidence="10">
    <location>
        <begin position="341"/>
        <end position="366"/>
    </location>
</feature>
<keyword evidence="6 10" id="KW-0915">Sodium</keyword>
<dbReference type="PANTHER" id="PTHR10110">
    <property type="entry name" value="SODIUM/HYDROGEN EXCHANGER"/>
    <property type="match status" value="1"/>
</dbReference>
<keyword evidence="3 10" id="KW-1003">Cell membrane</keyword>